<dbReference type="EMBL" id="SRJC01000001">
    <property type="protein sequence ID" value="TGB04901.1"/>
    <property type="molecule type" value="Genomic_DNA"/>
</dbReference>
<sequence>MEEVNRTVFYWLHKHLRTESDIPAVQKVMPVIYERYCKVMNPAYLDQEAPEGYRFWSDHSVEDDPSFVLGKELTFQEIAKRYDIPYTNEISTAAIARYLGGIPRELVTPEEGNIDEKVLPKVVELVRSFTNGPLFFHYDLLSLKGDFMKDYGRYFKGELDDVYKFTEDDRVLGSPTYWWPEDRSWCIYTDEDLCYTIIGGSNSLVDSLLASDLEVIEVNPQTRL</sequence>
<comment type="caution">
    <text evidence="1">The sequence shown here is derived from an EMBL/GenBank/DDBJ whole genome shotgun (WGS) entry which is preliminary data.</text>
</comment>
<gene>
    <name evidence="1" type="ORF">E4663_07880</name>
</gene>
<dbReference type="Proteomes" id="UP000297982">
    <property type="component" value="Unassembled WGS sequence"/>
</dbReference>
<evidence type="ECO:0000313" key="1">
    <source>
        <dbReference type="EMBL" id="TGB04901.1"/>
    </source>
</evidence>
<evidence type="ECO:0008006" key="3">
    <source>
        <dbReference type="Google" id="ProtNLM"/>
    </source>
</evidence>
<proteinExistence type="predicted"/>
<reference evidence="1 2" key="1">
    <citation type="journal article" date="2003" name="Int. J. Syst. Evol. Microbiol.">
        <title>Halobacillus salinus sp. nov., isolated from a salt lake on the coast of the East Sea in Korea.</title>
        <authorList>
            <person name="Yoon J.H."/>
            <person name="Kang K.H."/>
            <person name="Park Y.H."/>
        </authorList>
    </citation>
    <scope>NUCLEOTIDE SEQUENCE [LARGE SCALE GENOMIC DNA]</scope>
    <source>
        <strain evidence="1 2">HSL-3</strain>
    </source>
</reference>
<keyword evidence="2" id="KW-1185">Reference proteome</keyword>
<dbReference type="RefSeq" id="WP_135327178.1">
    <property type="nucleotide sequence ID" value="NZ_SRJC01000001.1"/>
</dbReference>
<protein>
    <recommendedName>
        <fullName evidence="3">DUF2711 family protein</fullName>
    </recommendedName>
</protein>
<dbReference type="AlphaFoldDB" id="A0A4Z0H672"/>
<dbReference type="STRING" id="192814.GCA_900166575_01931"/>
<evidence type="ECO:0000313" key="2">
    <source>
        <dbReference type="Proteomes" id="UP000297982"/>
    </source>
</evidence>
<name>A0A4Z0H672_9BACI</name>
<organism evidence="1 2">
    <name type="scientific">Halobacillus salinus</name>
    <dbReference type="NCBI Taxonomy" id="192814"/>
    <lineage>
        <taxon>Bacteria</taxon>
        <taxon>Bacillati</taxon>
        <taxon>Bacillota</taxon>
        <taxon>Bacilli</taxon>
        <taxon>Bacillales</taxon>
        <taxon>Bacillaceae</taxon>
        <taxon>Halobacillus</taxon>
    </lineage>
</organism>
<accession>A0A4Z0H672</accession>